<protein>
    <submittedName>
        <fullName evidence="1">Trypsin-like peptidase domain-containing protein</fullName>
    </submittedName>
</protein>
<dbReference type="InterPro" id="IPR009003">
    <property type="entry name" value="Peptidase_S1_PA"/>
</dbReference>
<dbReference type="InterPro" id="IPR043504">
    <property type="entry name" value="Peptidase_S1_PA_chymotrypsin"/>
</dbReference>
<keyword evidence="2" id="KW-1185">Reference proteome</keyword>
<sequence>MFTAITLATAPCAQAVLISSGDGSGNTSAGEVEFAFDNVGQRGSATAVYLGNGYVLTANHVGTGSVQLNGQTYEVEAGSTRRVQNPESSGLSTYTDLKVFRLTEIPELPALTIATEGVATGDHVIMVGNGYNRASEQTMWDVSTKTYPNVWTETTKANKADVFGYKTASGKTIRWGENIVEGNQTIGLGTHGQILSFYTQFDTGAGSLEHEAQATNGDSGGAVFSYLNEEWQLVGIMHAVSDKSPYSGNPDDEISSKPFAYDGKVTYSSDLSQYDLTFGGELDFSQQAAAAVQGIQQPSPVPEPNAAILLSSLALIIWKRRKI</sequence>
<organism evidence="1 2">
    <name type="scientific">Persicirhabdus sediminis</name>
    <dbReference type="NCBI Taxonomy" id="454144"/>
    <lineage>
        <taxon>Bacteria</taxon>
        <taxon>Pseudomonadati</taxon>
        <taxon>Verrucomicrobiota</taxon>
        <taxon>Verrucomicrobiia</taxon>
        <taxon>Verrucomicrobiales</taxon>
        <taxon>Verrucomicrobiaceae</taxon>
        <taxon>Persicirhabdus</taxon>
    </lineage>
</organism>
<accession>A0A8J7SNN9</accession>
<reference evidence="1" key="1">
    <citation type="submission" date="2021-01" db="EMBL/GenBank/DDBJ databases">
        <title>Modified the classification status of verrucomicrobia.</title>
        <authorList>
            <person name="Feng X."/>
        </authorList>
    </citation>
    <scope>NUCLEOTIDE SEQUENCE</scope>
    <source>
        <strain evidence="1">_KCTC 22039</strain>
    </source>
</reference>
<dbReference type="AlphaFoldDB" id="A0A8J7SNN9"/>
<evidence type="ECO:0000313" key="2">
    <source>
        <dbReference type="Proteomes" id="UP000624703"/>
    </source>
</evidence>
<dbReference type="Proteomes" id="UP000624703">
    <property type="component" value="Unassembled WGS sequence"/>
</dbReference>
<gene>
    <name evidence="1" type="ORF">JIN82_11580</name>
</gene>
<dbReference type="Gene3D" id="2.40.10.10">
    <property type="entry name" value="Trypsin-like serine proteases"/>
    <property type="match status" value="2"/>
</dbReference>
<name>A0A8J7SNN9_9BACT</name>
<dbReference type="Pfam" id="PF13365">
    <property type="entry name" value="Trypsin_2"/>
    <property type="match status" value="1"/>
</dbReference>
<dbReference type="SUPFAM" id="SSF50494">
    <property type="entry name" value="Trypsin-like serine proteases"/>
    <property type="match status" value="1"/>
</dbReference>
<dbReference type="EMBL" id="JAENIM010000041">
    <property type="protein sequence ID" value="MBK1791793.1"/>
    <property type="molecule type" value="Genomic_DNA"/>
</dbReference>
<proteinExistence type="predicted"/>
<comment type="caution">
    <text evidence="1">The sequence shown here is derived from an EMBL/GenBank/DDBJ whole genome shotgun (WGS) entry which is preliminary data.</text>
</comment>
<evidence type="ECO:0000313" key="1">
    <source>
        <dbReference type="EMBL" id="MBK1791793.1"/>
    </source>
</evidence>